<evidence type="ECO:0000259" key="1">
    <source>
        <dbReference type="Pfam" id="PF12728"/>
    </source>
</evidence>
<keyword evidence="3" id="KW-1185">Reference proteome</keyword>
<protein>
    <submittedName>
        <fullName evidence="2">Helix-turn-helix domain-containing protein</fullName>
    </submittedName>
</protein>
<dbReference type="PANTHER" id="PTHR30024">
    <property type="entry name" value="ALIPHATIC SULFONATES-BINDING PROTEIN-RELATED"/>
    <property type="match status" value="1"/>
</dbReference>
<accession>A0A9X7VYV3</accession>
<dbReference type="Proteomes" id="UP000663505">
    <property type="component" value="Chromosome"/>
</dbReference>
<dbReference type="SUPFAM" id="SSF46955">
    <property type="entry name" value="Putative DNA-binding domain"/>
    <property type="match status" value="1"/>
</dbReference>
<dbReference type="KEGG" id="afx:JZ786_23040"/>
<gene>
    <name evidence="2" type="ORF">JZ786_23040</name>
</gene>
<sequence>MNNRRLNMLTVQETMDLLEVSRSTLDRWRKHRKLPYIKIGKEVFFDRGVVESWVRQHTISGDLTHTDQANSSIITIGYQSGTAHMWSALVMKQMCLFENELKAMSPHTPKVVHWHNAPNGLQLLKGLVTGSIQIASLGDYPFLLATRMSQILPEFRPGLLAFDGKSHSGRGISLVTPIHSNLMHPDDLTYATIATVPNTSAGFRLGKLISSMKIREVKVVHQEMDRSMVNIIEGRVQASAMWEPYLSLLTAHRHGRVLFDGGLGDDYLTTVVADENWCAHNKDVVISYLRAHLKAHTVIRQDPELAARLIGSFTGIPRQIVLSVLERVRWDASIYQRDLESLASLSAINPECDFNPLADIRCFVQDDYLQHAAETLMLPSISTNLLSGDWSSEILY</sequence>
<feature type="domain" description="Helix-turn-helix" evidence="1">
    <location>
        <begin position="8"/>
        <end position="57"/>
    </location>
</feature>
<dbReference type="AlphaFoldDB" id="A0A9X7VYV3"/>
<evidence type="ECO:0000313" key="3">
    <source>
        <dbReference type="Proteomes" id="UP000663505"/>
    </source>
</evidence>
<proteinExistence type="predicted"/>
<dbReference type="RefSeq" id="WP_206656591.1">
    <property type="nucleotide sequence ID" value="NZ_CP071182.1"/>
</dbReference>
<evidence type="ECO:0000313" key="2">
    <source>
        <dbReference type="EMBL" id="QSO47234.1"/>
    </source>
</evidence>
<dbReference type="PANTHER" id="PTHR30024:SF45">
    <property type="entry name" value="ABC TRANSPORTER SUBSTRATE-BINDING PROTEIN"/>
    <property type="match status" value="1"/>
</dbReference>
<dbReference type="SUPFAM" id="SSF53850">
    <property type="entry name" value="Periplasmic binding protein-like II"/>
    <property type="match status" value="1"/>
</dbReference>
<reference evidence="2 3" key="1">
    <citation type="submission" date="2021-02" db="EMBL/GenBank/DDBJ databases">
        <title>Alicyclobacillus curvatus sp. nov. and Alicyclobacillus mengziensis sp. nov., two acidophilic bacteria isolated from acid mine drainage.</title>
        <authorList>
            <person name="Huang Y."/>
        </authorList>
    </citation>
    <scope>NUCLEOTIDE SEQUENCE [LARGE SCALE GENOMIC DNA]</scope>
    <source>
        <strain evidence="2 3">S30H14</strain>
    </source>
</reference>
<dbReference type="EMBL" id="CP071182">
    <property type="protein sequence ID" value="QSO47234.1"/>
    <property type="molecule type" value="Genomic_DNA"/>
</dbReference>
<dbReference type="Pfam" id="PF12728">
    <property type="entry name" value="HTH_17"/>
    <property type="match status" value="1"/>
</dbReference>
<dbReference type="InterPro" id="IPR041657">
    <property type="entry name" value="HTH_17"/>
</dbReference>
<organism evidence="2 3">
    <name type="scientific">Alicyclobacillus mengziensis</name>
    <dbReference type="NCBI Taxonomy" id="2931921"/>
    <lineage>
        <taxon>Bacteria</taxon>
        <taxon>Bacillati</taxon>
        <taxon>Bacillota</taxon>
        <taxon>Bacilli</taxon>
        <taxon>Bacillales</taxon>
        <taxon>Alicyclobacillaceae</taxon>
        <taxon>Alicyclobacillus</taxon>
    </lineage>
</organism>
<dbReference type="InterPro" id="IPR009061">
    <property type="entry name" value="DNA-bd_dom_put_sf"/>
</dbReference>
<name>A0A9X7VYV3_9BACL</name>
<dbReference type="Gene3D" id="3.40.190.10">
    <property type="entry name" value="Periplasmic binding protein-like II"/>
    <property type="match status" value="2"/>
</dbReference>